<evidence type="ECO:0000313" key="2">
    <source>
        <dbReference type="EMBL" id="KAJ6791087.1"/>
    </source>
</evidence>
<keyword evidence="3" id="KW-1185">Reference proteome</keyword>
<comment type="caution">
    <text evidence="2">The sequence shown here is derived from an EMBL/GenBank/DDBJ whole genome shotgun (WGS) entry which is preliminary data.</text>
</comment>
<feature type="compositionally biased region" description="Polar residues" evidence="1">
    <location>
        <begin position="25"/>
        <end position="42"/>
    </location>
</feature>
<dbReference type="InterPro" id="IPR052115">
    <property type="entry name" value="NEXT_complex_subunit_ZCCHC8"/>
</dbReference>
<protein>
    <submittedName>
        <fullName evidence="2">Zinc finger CCHC domain-containing protein 8-like isoform X1</fullName>
    </submittedName>
</protein>
<evidence type="ECO:0000256" key="1">
    <source>
        <dbReference type="SAM" id="MobiDB-lite"/>
    </source>
</evidence>
<feature type="compositionally biased region" description="Basic and acidic residues" evidence="1">
    <location>
        <begin position="14"/>
        <end position="23"/>
    </location>
</feature>
<reference evidence="2" key="2">
    <citation type="submission" date="2023-04" db="EMBL/GenBank/DDBJ databases">
        <authorList>
            <person name="Bruccoleri R.E."/>
            <person name="Oakeley E.J."/>
            <person name="Faust A.-M."/>
            <person name="Dessus-Babus S."/>
            <person name="Altorfer M."/>
            <person name="Burckhardt D."/>
            <person name="Oertli M."/>
            <person name="Naumann U."/>
            <person name="Petersen F."/>
            <person name="Wong J."/>
        </authorList>
    </citation>
    <scope>NUCLEOTIDE SEQUENCE</scope>
    <source>
        <strain evidence="2">GSM-AAB239-AS_SAM_17_03QT</strain>
        <tissue evidence="2">Leaf</tissue>
    </source>
</reference>
<dbReference type="GO" id="GO:0003723">
    <property type="term" value="F:RNA binding"/>
    <property type="evidence" value="ECO:0007669"/>
    <property type="project" value="TreeGrafter"/>
</dbReference>
<evidence type="ECO:0000313" key="3">
    <source>
        <dbReference type="Proteomes" id="UP001140949"/>
    </source>
</evidence>
<accession>A0AAX6DH36</accession>
<reference evidence="2" key="1">
    <citation type="journal article" date="2023" name="GigaByte">
        <title>Genome assembly of the bearded iris, Iris pallida Lam.</title>
        <authorList>
            <person name="Bruccoleri R.E."/>
            <person name="Oakeley E.J."/>
            <person name="Faust A.M.E."/>
            <person name="Altorfer M."/>
            <person name="Dessus-Babus S."/>
            <person name="Burckhardt D."/>
            <person name="Oertli M."/>
            <person name="Naumann U."/>
            <person name="Petersen F."/>
            <person name="Wong J."/>
        </authorList>
    </citation>
    <scope>NUCLEOTIDE SEQUENCE</scope>
    <source>
        <strain evidence="2">GSM-AAB239-AS_SAM_17_03QT</strain>
    </source>
</reference>
<name>A0AAX6DH36_IRIPA</name>
<feature type="region of interest" description="Disordered" evidence="1">
    <location>
        <begin position="1"/>
        <end position="79"/>
    </location>
</feature>
<dbReference type="AlphaFoldDB" id="A0AAX6DH36"/>
<dbReference type="GO" id="GO:0071013">
    <property type="term" value="C:catalytic step 2 spliceosome"/>
    <property type="evidence" value="ECO:0007669"/>
    <property type="project" value="TreeGrafter"/>
</dbReference>
<dbReference type="EMBL" id="JANAVB010044650">
    <property type="protein sequence ID" value="KAJ6791087.1"/>
    <property type="molecule type" value="Genomic_DNA"/>
</dbReference>
<organism evidence="2 3">
    <name type="scientific">Iris pallida</name>
    <name type="common">Sweet iris</name>
    <dbReference type="NCBI Taxonomy" id="29817"/>
    <lineage>
        <taxon>Eukaryota</taxon>
        <taxon>Viridiplantae</taxon>
        <taxon>Streptophyta</taxon>
        <taxon>Embryophyta</taxon>
        <taxon>Tracheophyta</taxon>
        <taxon>Spermatophyta</taxon>
        <taxon>Magnoliopsida</taxon>
        <taxon>Liliopsida</taxon>
        <taxon>Asparagales</taxon>
        <taxon>Iridaceae</taxon>
        <taxon>Iridoideae</taxon>
        <taxon>Irideae</taxon>
        <taxon>Iris</taxon>
    </lineage>
</organism>
<sequence length="181" mass="20248">MGPDDFISLDPPSDSDHKGEENGLHMSNPNSDEAGYKTSSSQLKEDVSDGGNLETFVDNDEKQEEQRVQDMDLEDDSLQEQPITERSIGLVESVVTVEKLHNAKPLPVSDASTNNLLIGESSIKGVKRARAAHADQEPCVRVVYNCLTRESKKKLMEVMQQWSEWHVQYNSSSDVMFSLHI</sequence>
<proteinExistence type="predicted"/>
<gene>
    <name evidence="2" type="ORF">M6B38_246120</name>
</gene>
<dbReference type="PANTHER" id="PTHR13316:SF0">
    <property type="entry name" value="ZINC FINGER CCHC DOMAIN-CONTAINING PROTEIN 8"/>
    <property type="match status" value="1"/>
</dbReference>
<dbReference type="Proteomes" id="UP001140949">
    <property type="component" value="Unassembled WGS sequence"/>
</dbReference>
<dbReference type="PANTHER" id="PTHR13316">
    <property type="entry name" value="ZINC FINGER, CCHC DOMAIN CONTAINING 8"/>
    <property type="match status" value="1"/>
</dbReference>